<dbReference type="AlphaFoldDB" id="A0A9N9J426"/>
<name>A0A9N9J426_9GLOM</name>
<evidence type="ECO:0000313" key="1">
    <source>
        <dbReference type="EMBL" id="CAG8761109.1"/>
    </source>
</evidence>
<dbReference type="Proteomes" id="UP000789570">
    <property type="component" value="Unassembled WGS sequence"/>
</dbReference>
<dbReference type="OrthoDB" id="2428276at2759"/>
<dbReference type="EMBL" id="CAJVPQ010022682">
    <property type="protein sequence ID" value="CAG8761109.1"/>
    <property type="molecule type" value="Genomic_DNA"/>
</dbReference>
<organism evidence="1 2">
    <name type="scientific">Funneliformis caledonium</name>
    <dbReference type="NCBI Taxonomy" id="1117310"/>
    <lineage>
        <taxon>Eukaryota</taxon>
        <taxon>Fungi</taxon>
        <taxon>Fungi incertae sedis</taxon>
        <taxon>Mucoromycota</taxon>
        <taxon>Glomeromycotina</taxon>
        <taxon>Glomeromycetes</taxon>
        <taxon>Glomerales</taxon>
        <taxon>Glomeraceae</taxon>
        <taxon>Funneliformis</taxon>
    </lineage>
</organism>
<protein>
    <submittedName>
        <fullName evidence="1">17473_t:CDS:1</fullName>
    </submittedName>
</protein>
<feature type="non-terminal residue" evidence="1">
    <location>
        <position position="1"/>
    </location>
</feature>
<accession>A0A9N9J426</accession>
<sequence>AINYGNSLGVASFNDAVKTNVLAGKIARKFASPNSFNNNAGNATSMKALISNKFLSIDTPETYKKRIRPYVNALPFANALPILYSHLSENLKLRIKIGNPADLNTFFTQLNDKWLETGRRVGVSSFSEETLSHSSI</sequence>
<keyword evidence="2" id="KW-1185">Reference proteome</keyword>
<comment type="caution">
    <text evidence="1">The sequence shown here is derived from an EMBL/GenBank/DDBJ whole genome shotgun (WGS) entry which is preliminary data.</text>
</comment>
<reference evidence="1" key="1">
    <citation type="submission" date="2021-06" db="EMBL/GenBank/DDBJ databases">
        <authorList>
            <person name="Kallberg Y."/>
            <person name="Tangrot J."/>
            <person name="Rosling A."/>
        </authorList>
    </citation>
    <scope>NUCLEOTIDE SEQUENCE</scope>
    <source>
        <strain evidence="1">UK204</strain>
    </source>
</reference>
<gene>
    <name evidence="1" type="ORF">FCALED_LOCUS16936</name>
</gene>
<evidence type="ECO:0000313" key="2">
    <source>
        <dbReference type="Proteomes" id="UP000789570"/>
    </source>
</evidence>
<proteinExistence type="predicted"/>